<dbReference type="PANTHER" id="PTHR10566:SF113">
    <property type="entry name" value="PROTEIN ACTIVITY OF BC1 COMPLEX KINASE 7, CHLOROPLASTIC"/>
    <property type="match status" value="1"/>
</dbReference>
<dbReference type="GO" id="GO:0004672">
    <property type="term" value="F:protein kinase activity"/>
    <property type="evidence" value="ECO:0007669"/>
    <property type="project" value="InterPro"/>
</dbReference>
<dbReference type="AlphaFoldDB" id="A0A6C0E5R1"/>
<dbReference type="EMBL" id="MN739737">
    <property type="protein sequence ID" value="QHT24052.1"/>
    <property type="molecule type" value="Genomic_DNA"/>
</dbReference>
<feature type="domain" description="Protein kinase" evidence="3">
    <location>
        <begin position="100"/>
        <end position="422"/>
    </location>
</feature>
<dbReference type="PANTHER" id="PTHR10566">
    <property type="entry name" value="CHAPERONE-ACTIVITY OF BC1 COMPLEX CABC1 -RELATED"/>
    <property type="match status" value="1"/>
</dbReference>
<dbReference type="GO" id="GO:0005524">
    <property type="term" value="F:ATP binding"/>
    <property type="evidence" value="ECO:0007669"/>
    <property type="project" value="InterPro"/>
</dbReference>
<name>A0A6C0E5R1_9ZZZZ</name>
<dbReference type="InterPro" id="IPR050154">
    <property type="entry name" value="UbiB_kinase"/>
</dbReference>
<dbReference type="Gene3D" id="1.10.510.10">
    <property type="entry name" value="Transferase(Phosphotransferase) domain 1"/>
    <property type="match status" value="1"/>
</dbReference>
<protein>
    <recommendedName>
        <fullName evidence="3">Protein kinase domain-containing protein</fullName>
    </recommendedName>
</protein>
<reference evidence="4" key="1">
    <citation type="journal article" date="2020" name="Nature">
        <title>Giant virus diversity and host interactions through global metagenomics.</title>
        <authorList>
            <person name="Schulz F."/>
            <person name="Roux S."/>
            <person name="Paez-Espino D."/>
            <person name="Jungbluth S."/>
            <person name="Walsh D.A."/>
            <person name="Denef V.J."/>
            <person name="McMahon K.D."/>
            <person name="Konstantinidis K.T."/>
            <person name="Eloe-Fadrosh E.A."/>
            <person name="Kyrpides N.C."/>
            <person name="Woyke T."/>
        </authorList>
    </citation>
    <scope>NUCLEOTIDE SEQUENCE</scope>
    <source>
        <strain evidence="4">GVMAG-M-3300023179-132</strain>
    </source>
</reference>
<evidence type="ECO:0000259" key="3">
    <source>
        <dbReference type="PROSITE" id="PS50011"/>
    </source>
</evidence>
<dbReference type="InterPro" id="IPR011009">
    <property type="entry name" value="Kinase-like_dom_sf"/>
</dbReference>
<dbReference type="InterPro" id="IPR000719">
    <property type="entry name" value="Prot_kinase_dom"/>
</dbReference>
<dbReference type="InterPro" id="IPR004147">
    <property type="entry name" value="ABC1_dom"/>
</dbReference>
<accession>A0A6C0E5R1</accession>
<proteinExistence type="inferred from homology"/>
<evidence type="ECO:0000256" key="2">
    <source>
        <dbReference type="SAM" id="Phobius"/>
    </source>
</evidence>
<dbReference type="Pfam" id="PF03109">
    <property type="entry name" value="ABC1"/>
    <property type="match status" value="1"/>
</dbReference>
<sequence length="422" mass="48434">MIKQIIFLFNITYIILSEVIVFIVLQNKINSITRLTIRLSKINILYVKIFQALALNSSFIDETLNTRLIDFTDHAPFTIDDIDFKTLYELSVEHNLDFRGGWNKPINSGMISLVFKAYDRDGKKLAVKVKRLNIDKTLDDAIDNLLFITNLFFRGTQISEIVHKNINTIKNQTDFIDEIKNMLQFKENCKHLDYVVVPSVIESITDKNCNVIVMDYIESVKLHELTSDEKLLYAEKVIKLGLVTLFIHGFIHGDLHSGNILFVKNESELKVGILDFGIVSHLNPEFKEIIYNLVVGLDISNASFEKIAENCLLSGIIEPIDIIRNMPVQQFTIIKKNLSETLSVIANDTNQIHVYKFIDELNKLMYTEDFRHLRIKPSGDFVKLQMVIAMSHGITISLCGDKCIPLIDKVLRDLFCVDLIFK</sequence>
<evidence type="ECO:0000313" key="4">
    <source>
        <dbReference type="EMBL" id="QHT24052.1"/>
    </source>
</evidence>
<keyword evidence="2" id="KW-1133">Transmembrane helix</keyword>
<dbReference type="PROSITE" id="PS50011">
    <property type="entry name" value="PROTEIN_KINASE_DOM"/>
    <property type="match status" value="1"/>
</dbReference>
<organism evidence="4">
    <name type="scientific">viral metagenome</name>
    <dbReference type="NCBI Taxonomy" id="1070528"/>
    <lineage>
        <taxon>unclassified sequences</taxon>
        <taxon>metagenomes</taxon>
        <taxon>organismal metagenomes</taxon>
    </lineage>
</organism>
<dbReference type="SUPFAM" id="SSF56112">
    <property type="entry name" value="Protein kinase-like (PK-like)"/>
    <property type="match status" value="1"/>
</dbReference>
<keyword evidence="2" id="KW-0812">Transmembrane</keyword>
<keyword evidence="2" id="KW-0472">Membrane</keyword>
<comment type="similarity">
    <text evidence="1">Belongs to the protein kinase superfamily. ADCK protein kinase family.</text>
</comment>
<evidence type="ECO:0000256" key="1">
    <source>
        <dbReference type="ARBA" id="ARBA00009670"/>
    </source>
</evidence>
<feature type="transmembrane region" description="Helical" evidence="2">
    <location>
        <begin position="7"/>
        <end position="25"/>
    </location>
</feature>